<evidence type="ECO:0000313" key="2">
    <source>
        <dbReference type="Proteomes" id="UP000184073"/>
    </source>
</evidence>
<name>A0A1L9Q0U3_ASPVE</name>
<sequence>MESSSPYRSGWLKEGLLPAGAYNNLPFIDDVHLTAEHEIAKQQLLQMILEHNVGHLFTIRIIHKHYDVPQNKVMVHETVYGPPSSVAMILTSKSPYQRKHPLRGKNFMAEPDGTFQAYEYTVDPIQDVSKQQVAFLECISREILRLGVEQVFALTVLGTNFFEEFVEFEVPQLQATIALRPSIWLPQYKKTIQTQWIPTYDSSSTGKGGHCVNQAGTHTAVGYEGPLQDLSNIHIAGTTLAPGTEAFEILRNAMQAIAVTSAG</sequence>
<dbReference type="EMBL" id="KV878137">
    <property type="protein sequence ID" value="OJJ07397.1"/>
    <property type="molecule type" value="Genomic_DNA"/>
</dbReference>
<dbReference type="OrthoDB" id="2322999at2759"/>
<organism evidence="1 2">
    <name type="scientific">Aspergillus versicolor CBS 583.65</name>
    <dbReference type="NCBI Taxonomy" id="1036611"/>
    <lineage>
        <taxon>Eukaryota</taxon>
        <taxon>Fungi</taxon>
        <taxon>Dikarya</taxon>
        <taxon>Ascomycota</taxon>
        <taxon>Pezizomycotina</taxon>
        <taxon>Eurotiomycetes</taxon>
        <taxon>Eurotiomycetidae</taxon>
        <taxon>Eurotiales</taxon>
        <taxon>Aspergillaceae</taxon>
        <taxon>Aspergillus</taxon>
        <taxon>Aspergillus subgen. Nidulantes</taxon>
    </lineage>
</organism>
<dbReference type="Proteomes" id="UP000184073">
    <property type="component" value="Unassembled WGS sequence"/>
</dbReference>
<accession>A0A1L9Q0U3</accession>
<dbReference type="AlphaFoldDB" id="A0A1L9Q0U3"/>
<dbReference type="VEuPathDB" id="FungiDB:ASPVEDRAFT_365779"/>
<dbReference type="GeneID" id="63726749"/>
<evidence type="ECO:0000313" key="1">
    <source>
        <dbReference type="EMBL" id="OJJ07397.1"/>
    </source>
</evidence>
<reference evidence="2" key="1">
    <citation type="journal article" date="2017" name="Genome Biol.">
        <title>Comparative genomics reveals high biological diversity and specific adaptations in the industrially and medically important fungal genus Aspergillus.</title>
        <authorList>
            <person name="de Vries R.P."/>
            <person name="Riley R."/>
            <person name="Wiebenga A."/>
            <person name="Aguilar-Osorio G."/>
            <person name="Amillis S."/>
            <person name="Uchima C.A."/>
            <person name="Anderluh G."/>
            <person name="Asadollahi M."/>
            <person name="Askin M."/>
            <person name="Barry K."/>
            <person name="Battaglia E."/>
            <person name="Bayram O."/>
            <person name="Benocci T."/>
            <person name="Braus-Stromeyer S.A."/>
            <person name="Caldana C."/>
            <person name="Canovas D."/>
            <person name="Cerqueira G.C."/>
            <person name="Chen F."/>
            <person name="Chen W."/>
            <person name="Choi C."/>
            <person name="Clum A."/>
            <person name="Dos Santos R.A."/>
            <person name="Damasio A.R."/>
            <person name="Diallinas G."/>
            <person name="Emri T."/>
            <person name="Fekete E."/>
            <person name="Flipphi M."/>
            <person name="Freyberg S."/>
            <person name="Gallo A."/>
            <person name="Gournas C."/>
            <person name="Habgood R."/>
            <person name="Hainaut M."/>
            <person name="Harispe M.L."/>
            <person name="Henrissat B."/>
            <person name="Hilden K.S."/>
            <person name="Hope R."/>
            <person name="Hossain A."/>
            <person name="Karabika E."/>
            <person name="Karaffa L."/>
            <person name="Karanyi Z."/>
            <person name="Krasevec N."/>
            <person name="Kuo A."/>
            <person name="Kusch H."/>
            <person name="LaButti K."/>
            <person name="Lagendijk E.L."/>
            <person name="Lapidus A."/>
            <person name="Levasseur A."/>
            <person name="Lindquist E."/>
            <person name="Lipzen A."/>
            <person name="Logrieco A.F."/>
            <person name="MacCabe A."/>
            <person name="Maekelae M.R."/>
            <person name="Malavazi I."/>
            <person name="Melin P."/>
            <person name="Meyer V."/>
            <person name="Mielnichuk N."/>
            <person name="Miskei M."/>
            <person name="Molnar A.P."/>
            <person name="Mule G."/>
            <person name="Ngan C.Y."/>
            <person name="Orejas M."/>
            <person name="Orosz E."/>
            <person name="Ouedraogo J.P."/>
            <person name="Overkamp K.M."/>
            <person name="Park H.-S."/>
            <person name="Perrone G."/>
            <person name="Piumi F."/>
            <person name="Punt P.J."/>
            <person name="Ram A.F."/>
            <person name="Ramon A."/>
            <person name="Rauscher S."/>
            <person name="Record E."/>
            <person name="Riano-Pachon D.M."/>
            <person name="Robert V."/>
            <person name="Roehrig J."/>
            <person name="Ruller R."/>
            <person name="Salamov A."/>
            <person name="Salih N.S."/>
            <person name="Samson R.A."/>
            <person name="Sandor E."/>
            <person name="Sanguinetti M."/>
            <person name="Schuetze T."/>
            <person name="Sepcic K."/>
            <person name="Shelest E."/>
            <person name="Sherlock G."/>
            <person name="Sophianopoulou V."/>
            <person name="Squina F.M."/>
            <person name="Sun H."/>
            <person name="Susca A."/>
            <person name="Todd R.B."/>
            <person name="Tsang A."/>
            <person name="Unkles S.E."/>
            <person name="van de Wiele N."/>
            <person name="van Rossen-Uffink D."/>
            <person name="Oliveira J.V."/>
            <person name="Vesth T.C."/>
            <person name="Visser J."/>
            <person name="Yu J.-H."/>
            <person name="Zhou M."/>
            <person name="Andersen M.R."/>
            <person name="Archer D.B."/>
            <person name="Baker S.E."/>
            <person name="Benoit I."/>
            <person name="Brakhage A.A."/>
            <person name="Braus G.H."/>
            <person name="Fischer R."/>
            <person name="Frisvad J.C."/>
            <person name="Goldman G.H."/>
            <person name="Houbraken J."/>
            <person name="Oakley B."/>
            <person name="Pocsi I."/>
            <person name="Scazzocchio C."/>
            <person name="Seiboth B."/>
            <person name="vanKuyk P.A."/>
            <person name="Wortman J."/>
            <person name="Dyer P.S."/>
            <person name="Grigoriev I.V."/>
        </authorList>
    </citation>
    <scope>NUCLEOTIDE SEQUENCE [LARGE SCALE GENOMIC DNA]</scope>
    <source>
        <strain evidence="2">CBS 583.65</strain>
    </source>
</reference>
<proteinExistence type="predicted"/>
<protein>
    <submittedName>
        <fullName evidence="1">Uncharacterized protein</fullName>
    </submittedName>
</protein>
<gene>
    <name evidence="1" type="ORF">ASPVEDRAFT_365779</name>
</gene>
<dbReference type="RefSeq" id="XP_040673159.1">
    <property type="nucleotide sequence ID" value="XM_040811238.1"/>
</dbReference>
<dbReference type="STRING" id="1036611.A0A1L9Q0U3"/>
<keyword evidence="2" id="KW-1185">Reference proteome</keyword>